<reference evidence="2" key="2">
    <citation type="submission" date="2025-08" db="UniProtKB">
        <authorList>
            <consortium name="Ensembl"/>
        </authorList>
    </citation>
    <scope>IDENTIFICATION</scope>
</reference>
<evidence type="ECO:0000313" key="3">
    <source>
        <dbReference type="Proteomes" id="UP000007875"/>
    </source>
</evidence>
<dbReference type="Ensembl" id="ENSCSAVT00000019328.1">
    <property type="protein sequence ID" value="ENSCSAVP00000019121.1"/>
    <property type="gene ID" value="ENSCSAVG00000011228.1"/>
</dbReference>
<keyword evidence="3" id="KW-1185">Reference proteome</keyword>
<name>H2ZNF5_CIOSA</name>
<feature type="compositionally biased region" description="Polar residues" evidence="1">
    <location>
        <begin position="84"/>
        <end position="97"/>
    </location>
</feature>
<proteinExistence type="predicted"/>
<organism evidence="2 3">
    <name type="scientific">Ciona savignyi</name>
    <name type="common">Pacific transparent sea squirt</name>
    <dbReference type="NCBI Taxonomy" id="51511"/>
    <lineage>
        <taxon>Eukaryota</taxon>
        <taxon>Metazoa</taxon>
        <taxon>Chordata</taxon>
        <taxon>Tunicata</taxon>
        <taxon>Ascidiacea</taxon>
        <taxon>Phlebobranchia</taxon>
        <taxon>Cionidae</taxon>
        <taxon>Ciona</taxon>
    </lineage>
</organism>
<reference evidence="3" key="1">
    <citation type="submission" date="2003-08" db="EMBL/GenBank/DDBJ databases">
        <authorList>
            <person name="Birren B."/>
            <person name="Nusbaum C."/>
            <person name="Abebe A."/>
            <person name="Abouelleil A."/>
            <person name="Adekoya E."/>
            <person name="Ait-zahra M."/>
            <person name="Allen N."/>
            <person name="Allen T."/>
            <person name="An P."/>
            <person name="Anderson M."/>
            <person name="Anderson S."/>
            <person name="Arachchi H."/>
            <person name="Armbruster J."/>
            <person name="Bachantsang P."/>
            <person name="Baldwin J."/>
            <person name="Barry A."/>
            <person name="Bayul T."/>
            <person name="Blitshsteyn B."/>
            <person name="Bloom T."/>
            <person name="Blye J."/>
            <person name="Boguslavskiy L."/>
            <person name="Borowsky M."/>
            <person name="Boukhgalter B."/>
            <person name="Brunache A."/>
            <person name="Butler J."/>
            <person name="Calixte N."/>
            <person name="Calvo S."/>
            <person name="Camarata J."/>
            <person name="Campo K."/>
            <person name="Chang J."/>
            <person name="Cheshatsang Y."/>
            <person name="Citroen M."/>
            <person name="Collymore A."/>
            <person name="Considine T."/>
            <person name="Cook A."/>
            <person name="Cooke P."/>
            <person name="Corum B."/>
            <person name="Cuomo C."/>
            <person name="David R."/>
            <person name="Dawoe T."/>
            <person name="Degray S."/>
            <person name="Dodge S."/>
            <person name="Dooley K."/>
            <person name="Dorje P."/>
            <person name="Dorjee K."/>
            <person name="Dorris L."/>
            <person name="Duffey N."/>
            <person name="Dupes A."/>
            <person name="Elkins T."/>
            <person name="Engels R."/>
            <person name="Erickson J."/>
            <person name="Farina A."/>
            <person name="Faro S."/>
            <person name="Ferreira P."/>
            <person name="Fischer H."/>
            <person name="Fitzgerald M."/>
            <person name="Foley K."/>
            <person name="Gage D."/>
            <person name="Galagan J."/>
            <person name="Gearin G."/>
            <person name="Gnerre S."/>
            <person name="Gnirke A."/>
            <person name="Goyette A."/>
            <person name="Graham J."/>
            <person name="Grandbois E."/>
            <person name="Gyaltsen K."/>
            <person name="Hafez N."/>
            <person name="Hagopian D."/>
            <person name="Hagos B."/>
            <person name="Hall J."/>
            <person name="Hatcher B."/>
            <person name="Heller A."/>
            <person name="Higgins H."/>
            <person name="Honan T."/>
            <person name="Horn A."/>
            <person name="Houde N."/>
            <person name="Hughes L."/>
            <person name="Hulme W."/>
            <person name="Husby E."/>
            <person name="Iliev I."/>
            <person name="Jaffe D."/>
            <person name="Jones C."/>
            <person name="Kamal M."/>
            <person name="Kamat A."/>
            <person name="Kamvysselis M."/>
            <person name="Karlsson E."/>
            <person name="Kells C."/>
            <person name="Kieu A."/>
            <person name="Kisner P."/>
            <person name="Kodira C."/>
            <person name="Kulbokas E."/>
            <person name="Labutti K."/>
            <person name="Lama D."/>
            <person name="Landers T."/>
            <person name="Leger J."/>
            <person name="Levine S."/>
            <person name="Lewis D."/>
            <person name="Lewis T."/>
            <person name="Lindblad-toh K."/>
            <person name="Liu X."/>
            <person name="Lokyitsang T."/>
            <person name="Lokyitsang Y."/>
            <person name="Lucien O."/>
            <person name="Lui A."/>
            <person name="Ma L.J."/>
            <person name="Mabbitt R."/>
            <person name="Macdonald J."/>
            <person name="Maclean C."/>
            <person name="Major J."/>
            <person name="Manning J."/>
            <person name="Marabella R."/>
            <person name="Maru K."/>
            <person name="Matthews C."/>
            <person name="Mauceli E."/>
            <person name="Mccarthy M."/>
            <person name="Mcdonough S."/>
            <person name="Mcghee T."/>
            <person name="Meldrim J."/>
            <person name="Meneus L."/>
            <person name="Mesirov J."/>
            <person name="Mihalev A."/>
            <person name="Mihova T."/>
            <person name="Mikkelsen T."/>
            <person name="Mlenga V."/>
            <person name="Moru K."/>
            <person name="Mozes J."/>
            <person name="Mulrain L."/>
            <person name="Munson G."/>
            <person name="Naylor J."/>
            <person name="Newes C."/>
            <person name="Nguyen C."/>
            <person name="Nguyen N."/>
            <person name="Nguyen T."/>
            <person name="Nicol R."/>
            <person name="Nielsen C."/>
            <person name="Nizzari M."/>
            <person name="Norbu C."/>
            <person name="Norbu N."/>
            <person name="O'donnell P."/>
            <person name="Okoawo O."/>
            <person name="O'leary S."/>
            <person name="Omotosho B."/>
            <person name="O'neill K."/>
            <person name="Osman S."/>
            <person name="Parker S."/>
            <person name="Perrin D."/>
            <person name="Phunkhang P."/>
            <person name="Piqani B."/>
            <person name="Purcell S."/>
            <person name="Rachupka T."/>
            <person name="Ramasamy U."/>
            <person name="Rameau R."/>
            <person name="Ray V."/>
            <person name="Raymond C."/>
            <person name="Retta R."/>
            <person name="Richardson S."/>
            <person name="Rise C."/>
            <person name="Rodriguez J."/>
            <person name="Rogers J."/>
            <person name="Rogov P."/>
            <person name="Rutman M."/>
            <person name="Schupbach R."/>
            <person name="Seaman C."/>
            <person name="Settipalli S."/>
            <person name="Sharpe T."/>
            <person name="Sheridan J."/>
            <person name="Sherpa N."/>
            <person name="Shi J."/>
            <person name="Smirnov S."/>
            <person name="Smith C."/>
            <person name="Sougnez C."/>
            <person name="Spencer B."/>
            <person name="Stalker J."/>
            <person name="Stange-thomann N."/>
            <person name="Stavropoulos S."/>
            <person name="Stetson K."/>
            <person name="Stone C."/>
            <person name="Stone S."/>
            <person name="Stubbs M."/>
            <person name="Talamas J."/>
            <person name="Tchuinga P."/>
            <person name="Tenzing P."/>
            <person name="Tesfaye S."/>
            <person name="Theodore J."/>
            <person name="Thoulutsang Y."/>
            <person name="Topham K."/>
            <person name="Towey S."/>
            <person name="Tsamla T."/>
            <person name="Tsomo N."/>
            <person name="Vallee D."/>
            <person name="Vassiliev H."/>
            <person name="Venkataraman V."/>
            <person name="Vinson J."/>
            <person name="Vo A."/>
            <person name="Wade C."/>
            <person name="Wang S."/>
            <person name="Wangchuk T."/>
            <person name="Wangdi T."/>
            <person name="Whittaker C."/>
            <person name="Wilkinson J."/>
            <person name="Wu Y."/>
            <person name="Wyman D."/>
            <person name="Yadav S."/>
            <person name="Yang S."/>
            <person name="Yang X."/>
            <person name="Yeager S."/>
            <person name="Yee E."/>
            <person name="Young G."/>
            <person name="Zainoun J."/>
            <person name="Zembeck L."/>
            <person name="Zimmer A."/>
            <person name="Zody M."/>
            <person name="Lander E."/>
        </authorList>
    </citation>
    <scope>NUCLEOTIDE SEQUENCE [LARGE SCALE GENOMIC DNA]</scope>
</reference>
<protein>
    <submittedName>
        <fullName evidence="2">Uncharacterized protein</fullName>
    </submittedName>
</protein>
<dbReference type="AlphaFoldDB" id="H2ZNF5"/>
<reference evidence="2" key="3">
    <citation type="submission" date="2025-09" db="UniProtKB">
        <authorList>
            <consortium name="Ensembl"/>
        </authorList>
    </citation>
    <scope>IDENTIFICATION</scope>
</reference>
<evidence type="ECO:0000256" key="1">
    <source>
        <dbReference type="SAM" id="MobiDB-lite"/>
    </source>
</evidence>
<dbReference type="InParanoid" id="H2ZNF5"/>
<feature type="region of interest" description="Disordered" evidence="1">
    <location>
        <begin position="45"/>
        <end position="97"/>
    </location>
</feature>
<dbReference type="Proteomes" id="UP000007875">
    <property type="component" value="Unassembled WGS sequence"/>
</dbReference>
<evidence type="ECO:0000313" key="2">
    <source>
        <dbReference type="Ensembl" id="ENSCSAVP00000019121.1"/>
    </source>
</evidence>
<accession>H2ZNF5</accession>
<sequence>MTHYEVNSISNGLERCTMLLKDILDQDQQEPQRLAVTKKKRNLNTKTATRLAKPWQAGPWTKFDEDIPSSTPIITPIKRERLPTKQQQQNHANSLTSSQSSLIALLQNFNNSTLLQEQCNRVQ</sequence>
<dbReference type="HOGENOM" id="CLU_2020382_0_0_1"/>